<dbReference type="GeneID" id="78898443"/>
<comment type="similarity">
    <text evidence="1">Belongs to the type-I restriction system S methylase family.</text>
</comment>
<dbReference type="RefSeq" id="WP_099649308.1">
    <property type="nucleotide sequence ID" value="NZ_CAJGAB010000084.1"/>
</dbReference>
<dbReference type="EMBL" id="CP024422">
    <property type="protein sequence ID" value="ATQ56509.1"/>
    <property type="molecule type" value="Genomic_DNA"/>
</dbReference>
<evidence type="ECO:0000256" key="2">
    <source>
        <dbReference type="ARBA" id="ARBA00022747"/>
    </source>
</evidence>
<reference evidence="5 6" key="1">
    <citation type="submission" date="2017-10" db="EMBL/GenBank/DDBJ databases">
        <title>Complete genome sequence of Paracoccus yeei TT13 isolated from human skin.</title>
        <authorList>
            <person name="Lee K."/>
            <person name="Lim J.Y."/>
            <person name="Hwang I."/>
        </authorList>
    </citation>
    <scope>NUCLEOTIDE SEQUENCE [LARGE SCALE GENOMIC DNA]</scope>
    <source>
        <strain evidence="5 6">TT13</strain>
    </source>
</reference>
<dbReference type="PANTHER" id="PTHR43140">
    <property type="entry name" value="TYPE-1 RESTRICTION ENZYME ECOKI SPECIFICITY PROTEIN"/>
    <property type="match status" value="1"/>
</dbReference>
<feature type="domain" description="Type I restriction modification DNA specificity" evidence="4">
    <location>
        <begin position="500"/>
        <end position="546"/>
    </location>
</feature>
<dbReference type="GO" id="GO:0009307">
    <property type="term" value="P:DNA restriction-modification system"/>
    <property type="evidence" value="ECO:0007669"/>
    <property type="project" value="UniProtKB-KW"/>
</dbReference>
<dbReference type="InterPro" id="IPR000055">
    <property type="entry name" value="Restrct_endonuc_typeI_TRD"/>
</dbReference>
<protein>
    <recommendedName>
        <fullName evidence="4">Type I restriction modification DNA specificity domain-containing protein</fullName>
    </recommendedName>
</protein>
<keyword evidence="3" id="KW-0238">DNA-binding</keyword>
<evidence type="ECO:0000313" key="5">
    <source>
        <dbReference type="EMBL" id="ATQ56509.1"/>
    </source>
</evidence>
<evidence type="ECO:0000259" key="4">
    <source>
        <dbReference type="Pfam" id="PF01420"/>
    </source>
</evidence>
<sequence length="578" mass="63778">MKDGSFTADRLLALYDRVAEAEDAIPRLRRFVLDLAVRGKLVEQDPSDEPAAELLKRIAIERNARVKCGEIRKGKPNDPVEARPWDTPSRWVWLPLGDTGNIFTGNSIDAATRERLEKTTEGRPFVATKDVGYGLDPIAYENGLLVSASDSSFKVARANSVLICAEGGSAGRKIGLTDREICFGNKLLANETWSVVSPRYVLFVYQSRAFYEQFVEQMTGVIGGISINKFLRLPFPLPPLAEQRRIIAKVDELMALCDRLEGARAGREAVRDQLTNATMTRLTALETDMETFPTHARVALKTLSTLTTRPDQIKTLRQTILNLAVRGKLVAHDPTEGHGDDVIAAIATYKSVRSSTRADSTLIDFDPPDGWALHSLDTITLDGPKNGLSPTRTEDQTAPKAITLTATTSGQFDGRHFKHVNVTYEQAEPFWLEPDDLLFQRGNTPEYVGMAAIYDGRAKEYLYPDLIMRVRIVKEMDLRFVHLWCISPVGRAYLTANATGAQKTMPKINQGVLRALPIMIPPLAEQHRIVAKVDALMALCDQLESSLTTAATTRSRLLEALLHEALGGAPGDQTEAAA</sequence>
<dbReference type="Gene3D" id="3.90.220.20">
    <property type="entry name" value="DNA methylase specificity domains"/>
    <property type="match status" value="2"/>
</dbReference>
<proteinExistence type="inferred from homology"/>
<evidence type="ECO:0000256" key="3">
    <source>
        <dbReference type="ARBA" id="ARBA00023125"/>
    </source>
</evidence>
<keyword evidence="2" id="KW-0680">Restriction system</keyword>
<organism evidence="5 6">
    <name type="scientific">Paracoccus yeei</name>
    <dbReference type="NCBI Taxonomy" id="147645"/>
    <lineage>
        <taxon>Bacteria</taxon>
        <taxon>Pseudomonadati</taxon>
        <taxon>Pseudomonadota</taxon>
        <taxon>Alphaproteobacteria</taxon>
        <taxon>Rhodobacterales</taxon>
        <taxon>Paracoccaceae</taxon>
        <taxon>Paracoccus</taxon>
    </lineage>
</organism>
<dbReference type="GO" id="GO:0003677">
    <property type="term" value="F:DNA binding"/>
    <property type="evidence" value="ECO:0007669"/>
    <property type="project" value="UniProtKB-KW"/>
</dbReference>
<name>A0A2D2C267_9RHOB</name>
<evidence type="ECO:0000313" key="6">
    <source>
        <dbReference type="Proteomes" id="UP000229314"/>
    </source>
</evidence>
<dbReference type="SUPFAM" id="SSF116734">
    <property type="entry name" value="DNA methylase specificity domain"/>
    <property type="match status" value="2"/>
</dbReference>
<dbReference type="PANTHER" id="PTHR43140:SF1">
    <property type="entry name" value="TYPE I RESTRICTION ENZYME ECOKI SPECIFICITY SUBUNIT"/>
    <property type="match status" value="1"/>
</dbReference>
<dbReference type="AlphaFoldDB" id="A0A2D2C267"/>
<dbReference type="REBASE" id="223836">
    <property type="entry name" value="S.PyeTT13ORF12325P"/>
</dbReference>
<dbReference type="CDD" id="cd17261">
    <property type="entry name" value="RMtype1_S_EcoKI-TRD2-CR2_like"/>
    <property type="match status" value="1"/>
</dbReference>
<dbReference type="Proteomes" id="UP000229314">
    <property type="component" value="Chromosome"/>
</dbReference>
<dbReference type="Pfam" id="PF01420">
    <property type="entry name" value="Methylase_S"/>
    <property type="match status" value="1"/>
</dbReference>
<dbReference type="InterPro" id="IPR044946">
    <property type="entry name" value="Restrct_endonuc_typeI_TRD_sf"/>
</dbReference>
<evidence type="ECO:0000256" key="1">
    <source>
        <dbReference type="ARBA" id="ARBA00010923"/>
    </source>
</evidence>
<accession>A0A2D2C267</accession>
<dbReference type="InterPro" id="IPR051212">
    <property type="entry name" value="Type-I_RE_S_subunit"/>
</dbReference>
<gene>
    <name evidence="5" type="ORF">PYTT13_12330</name>
</gene>